<evidence type="ECO:0000313" key="1">
    <source>
        <dbReference type="EMBL" id="OGZ88261.1"/>
    </source>
</evidence>
<gene>
    <name evidence="1" type="ORF">A2561_04880</name>
</gene>
<comment type="caution">
    <text evidence="1">The sequence shown here is derived from an EMBL/GenBank/DDBJ whole genome shotgun (WGS) entry which is preliminary data.</text>
</comment>
<accession>A0A1G2JP82</accession>
<dbReference type="EMBL" id="MHPU01000027">
    <property type="protein sequence ID" value="OGZ88261.1"/>
    <property type="molecule type" value="Genomic_DNA"/>
</dbReference>
<name>A0A1G2JP82_9BACT</name>
<sequence length="91" mass="9903">MSVSEKIAKGLFCKRLASFFEIPVSQINEEYVIATKVAEGDCGCEIWMCGFVFANGIVASPVEVTCEMKSASPSIVNMVGAREYFLIKKGP</sequence>
<organism evidence="1 2">
    <name type="scientific">Candidatus Staskawiczbacteria bacterium RIFOXYD1_FULL_32_13</name>
    <dbReference type="NCBI Taxonomy" id="1802234"/>
    <lineage>
        <taxon>Bacteria</taxon>
        <taxon>Candidatus Staskawicziibacteriota</taxon>
    </lineage>
</organism>
<evidence type="ECO:0000313" key="2">
    <source>
        <dbReference type="Proteomes" id="UP000178935"/>
    </source>
</evidence>
<dbReference type="Proteomes" id="UP000178935">
    <property type="component" value="Unassembled WGS sequence"/>
</dbReference>
<reference evidence="1 2" key="1">
    <citation type="journal article" date="2016" name="Nat. Commun.">
        <title>Thousands of microbial genomes shed light on interconnected biogeochemical processes in an aquifer system.</title>
        <authorList>
            <person name="Anantharaman K."/>
            <person name="Brown C.T."/>
            <person name="Hug L.A."/>
            <person name="Sharon I."/>
            <person name="Castelle C.J."/>
            <person name="Probst A.J."/>
            <person name="Thomas B.C."/>
            <person name="Singh A."/>
            <person name="Wilkins M.J."/>
            <person name="Karaoz U."/>
            <person name="Brodie E.L."/>
            <person name="Williams K.H."/>
            <person name="Hubbard S.S."/>
            <person name="Banfield J.F."/>
        </authorList>
    </citation>
    <scope>NUCLEOTIDE SEQUENCE [LARGE SCALE GENOMIC DNA]</scope>
</reference>
<dbReference type="AlphaFoldDB" id="A0A1G2JP82"/>
<proteinExistence type="predicted"/>
<protein>
    <submittedName>
        <fullName evidence="1">Uncharacterized protein</fullName>
    </submittedName>
</protein>